<dbReference type="RefSeq" id="WP_341835910.1">
    <property type="nucleotide sequence ID" value="NZ_CP149822.1"/>
</dbReference>
<dbReference type="EMBL" id="CP149822">
    <property type="protein sequence ID" value="WZN41050.1"/>
    <property type="molecule type" value="Genomic_DNA"/>
</dbReference>
<evidence type="ECO:0000313" key="1">
    <source>
        <dbReference type="EMBL" id="WZN41050.1"/>
    </source>
</evidence>
<sequence>MRTALLMTIPYIALACQSSPSSEQSAETQASAHCYQKVTGKDTFLLQLVVDDTDVKGVLEYKFHEKDKNSGTVSGALSDNIFRGTYHFKSEGTTSDRPVIFKMMGEQLYEALADSADANGIPIFATDDSRLRFDPSPYSKTDCK</sequence>
<protein>
    <submittedName>
        <fullName evidence="1">Uncharacterized protein</fullName>
    </submittedName>
</protein>
<dbReference type="Proteomes" id="UP001485459">
    <property type="component" value="Chromosome"/>
</dbReference>
<proteinExistence type="predicted"/>
<dbReference type="PROSITE" id="PS51257">
    <property type="entry name" value="PROKAR_LIPOPROTEIN"/>
    <property type="match status" value="1"/>
</dbReference>
<name>A0ABZ2YNL0_9BACT</name>
<keyword evidence="2" id="KW-1185">Reference proteome</keyword>
<evidence type="ECO:0000313" key="2">
    <source>
        <dbReference type="Proteomes" id="UP001485459"/>
    </source>
</evidence>
<organism evidence="1 2">
    <name type="scientific">Chitinophaga pollutisoli</name>
    <dbReference type="NCBI Taxonomy" id="3133966"/>
    <lineage>
        <taxon>Bacteria</taxon>
        <taxon>Pseudomonadati</taxon>
        <taxon>Bacteroidota</taxon>
        <taxon>Chitinophagia</taxon>
        <taxon>Chitinophagales</taxon>
        <taxon>Chitinophagaceae</taxon>
        <taxon>Chitinophaga</taxon>
    </lineage>
</organism>
<accession>A0ABZ2YNL0</accession>
<reference evidence="2" key="1">
    <citation type="submission" date="2024-03" db="EMBL/GenBank/DDBJ databases">
        <title>Chitinophaga horti sp. nov., isolated from garden soil.</title>
        <authorList>
            <person name="Lee D.S."/>
            <person name="Han D.M."/>
            <person name="Baek J.H."/>
            <person name="Choi D.G."/>
            <person name="Jeon J.H."/>
            <person name="Jeon C.O."/>
        </authorList>
    </citation>
    <scope>NUCLEOTIDE SEQUENCE [LARGE SCALE GENOMIC DNA]</scope>
    <source>
        <strain evidence="2">GPA1</strain>
    </source>
</reference>
<gene>
    <name evidence="1" type="ORF">WJU16_24110</name>
</gene>